<feature type="domain" description="PAS" evidence="2">
    <location>
        <begin position="358"/>
        <end position="429"/>
    </location>
</feature>
<feature type="transmembrane region" description="Helical" evidence="1">
    <location>
        <begin position="31"/>
        <end position="52"/>
    </location>
</feature>
<evidence type="ECO:0000256" key="1">
    <source>
        <dbReference type="SAM" id="Phobius"/>
    </source>
</evidence>
<dbReference type="GeneID" id="25394761"/>
<feature type="transmembrane region" description="Helical" evidence="1">
    <location>
        <begin position="64"/>
        <end position="85"/>
    </location>
</feature>
<evidence type="ECO:0000313" key="5">
    <source>
        <dbReference type="Proteomes" id="UP000009231"/>
    </source>
</evidence>
<dbReference type="Pfam" id="PF16927">
    <property type="entry name" value="HisKA_7TM"/>
    <property type="match status" value="1"/>
</dbReference>
<name>F6D1K2_METPW</name>
<dbReference type="InterPro" id="IPR000014">
    <property type="entry name" value="PAS"/>
</dbReference>
<feature type="transmembrane region" description="Helical" evidence="1">
    <location>
        <begin position="138"/>
        <end position="161"/>
    </location>
</feature>
<dbReference type="KEGG" id="mew:MSWAN_0184"/>
<feature type="domain" description="PAC" evidence="3">
    <location>
        <begin position="432"/>
        <end position="484"/>
    </location>
</feature>
<feature type="transmembrane region" description="Helical" evidence="1">
    <location>
        <begin position="173"/>
        <end position="198"/>
    </location>
</feature>
<dbReference type="SMART" id="SM00387">
    <property type="entry name" value="HATPase_c"/>
    <property type="match status" value="1"/>
</dbReference>
<dbReference type="RefSeq" id="WP_013824732.1">
    <property type="nucleotide sequence ID" value="NC_015574.1"/>
</dbReference>
<dbReference type="SUPFAM" id="SSF55785">
    <property type="entry name" value="PYP-like sensor domain (PAS domain)"/>
    <property type="match status" value="2"/>
</dbReference>
<dbReference type="PROSITE" id="PS50112">
    <property type="entry name" value="PAS"/>
    <property type="match status" value="2"/>
</dbReference>
<dbReference type="PROSITE" id="PS50113">
    <property type="entry name" value="PAC"/>
    <property type="match status" value="2"/>
</dbReference>
<evidence type="ECO:0000259" key="2">
    <source>
        <dbReference type="PROSITE" id="PS50112"/>
    </source>
</evidence>
<dbReference type="Gene3D" id="3.30.450.20">
    <property type="entry name" value="PAS domain"/>
    <property type="match status" value="2"/>
</dbReference>
<dbReference type="SMART" id="SM00091">
    <property type="entry name" value="PAS"/>
    <property type="match status" value="2"/>
</dbReference>
<keyword evidence="1" id="KW-1133">Transmembrane helix</keyword>
<dbReference type="GO" id="GO:0016301">
    <property type="term" value="F:kinase activity"/>
    <property type="evidence" value="ECO:0007669"/>
    <property type="project" value="UniProtKB-KW"/>
</dbReference>
<dbReference type="PANTHER" id="PTHR43065">
    <property type="entry name" value="SENSOR HISTIDINE KINASE"/>
    <property type="match status" value="1"/>
</dbReference>
<protein>
    <submittedName>
        <fullName evidence="4">Signal transduction histidine kinase</fullName>
    </submittedName>
</protein>
<dbReference type="Pfam" id="PF13426">
    <property type="entry name" value="PAS_9"/>
    <property type="match status" value="2"/>
</dbReference>
<dbReference type="OrthoDB" id="8127at2157"/>
<dbReference type="STRING" id="868131.MSWAN_0184"/>
<keyword evidence="1" id="KW-0812">Transmembrane</keyword>
<dbReference type="Pfam" id="PF07568">
    <property type="entry name" value="HisKA_2"/>
    <property type="match status" value="1"/>
</dbReference>
<sequence length="686" mass="77812">MNIYAVISLLASVICIFLGNFIYYKNPKSQLNKLIAILCIFVGFLAFTEFGYRQAENASTAYFWLKLSTLWPFVPALLLHIALIFTEKRDFLKSKMIYLVYLPAIILSGLGLTTDLIINGALREYWGWTYTVPFDPTLFGIMSLWSMFGGFTAAALFFLYYSKTTKPMEKKQTKYIFIGLYIPLIISLISDLIFPLVSIRVPELTMTSITIGLLFIAYGIYKYHFPILTPAMAADKIIATMSNFLIILNPKKRIVTVNNASLKLLGYSEEKIKGKPLQFIFKDEKTLDKILKNLNEDQMENGDVKTFETKLKAKNNKIIPVLLSVSGIKIIDDEPLGIVCIGSDLTEKKNMMTALHKTEELYKTLVKTDPDSVVTTDMAGKITYLSPRALEMHEYETPDELLGKNILELITPEDHQKAGLDMQKTIQRGILRNLEYIMKKKDGKQFIGELNATLIKNIDGEPFAFLTTTRDITHHKKTEAQIKASLEEKDVLLKEIHHRVKNNLQIVSSLLNLQSGYIEDKEAQNVFKESQNRVKSMAMIHEKLYQSENFARINFGDYIKNLASGLFSSYGVNITVIKLKINVDSILLDINTAIPCGLILNELVTNSVKHAFPKGMHGEIEIGFFRNNNDENVLTVIDTGIGFPEDMDFRNTDTLGMRLITSLTDQIDGELELITEGRTEFRITFT</sequence>
<dbReference type="eggNOG" id="arCOG02348">
    <property type="taxonomic scope" value="Archaea"/>
</dbReference>
<dbReference type="InterPro" id="IPR003594">
    <property type="entry name" value="HATPase_dom"/>
</dbReference>
<dbReference type="Gene3D" id="3.30.565.10">
    <property type="entry name" value="Histidine kinase-like ATPase, C-terminal domain"/>
    <property type="match status" value="1"/>
</dbReference>
<dbReference type="AlphaFoldDB" id="F6D1K2"/>
<dbReference type="SUPFAM" id="SSF55874">
    <property type="entry name" value="ATPase domain of HSP90 chaperone/DNA topoisomerase II/histidine kinase"/>
    <property type="match status" value="1"/>
</dbReference>
<gene>
    <name evidence="4" type="ordered locus">MSWAN_0184</name>
</gene>
<evidence type="ECO:0000313" key="4">
    <source>
        <dbReference type="EMBL" id="AEG17230.1"/>
    </source>
</evidence>
<feature type="domain" description="PAS" evidence="2">
    <location>
        <begin position="236"/>
        <end position="302"/>
    </location>
</feature>
<proteinExistence type="predicted"/>
<dbReference type="InterPro" id="IPR035965">
    <property type="entry name" value="PAS-like_dom_sf"/>
</dbReference>
<accession>F6D1K2</accession>
<keyword evidence="4" id="KW-0418">Kinase</keyword>
<dbReference type="InterPro" id="IPR031621">
    <property type="entry name" value="HisKA_7TM"/>
</dbReference>
<organism evidence="4 5">
    <name type="scientific">Methanobacterium paludis (strain DSM 25820 / JCM 18151 / SWAN1)</name>
    <dbReference type="NCBI Taxonomy" id="868131"/>
    <lineage>
        <taxon>Archaea</taxon>
        <taxon>Methanobacteriati</taxon>
        <taxon>Methanobacteriota</taxon>
        <taxon>Methanomada group</taxon>
        <taxon>Methanobacteria</taxon>
        <taxon>Methanobacteriales</taxon>
        <taxon>Methanobacteriaceae</taxon>
        <taxon>Methanobacterium</taxon>
    </lineage>
</organism>
<feature type="transmembrane region" description="Helical" evidence="1">
    <location>
        <begin position="6"/>
        <end position="24"/>
    </location>
</feature>
<dbReference type="InterPro" id="IPR036890">
    <property type="entry name" value="HATPase_C_sf"/>
</dbReference>
<keyword evidence="5" id="KW-1185">Reference proteome</keyword>
<dbReference type="PANTHER" id="PTHR43065:SF23">
    <property type="entry name" value="SENSOR HISTIDINE KINASE PDTAS"/>
    <property type="match status" value="1"/>
</dbReference>
<dbReference type="InterPro" id="IPR000700">
    <property type="entry name" value="PAS-assoc_C"/>
</dbReference>
<feature type="transmembrane region" description="Helical" evidence="1">
    <location>
        <begin position="97"/>
        <end position="118"/>
    </location>
</feature>
<dbReference type="InterPro" id="IPR001610">
    <property type="entry name" value="PAC"/>
</dbReference>
<dbReference type="Pfam" id="PF02518">
    <property type="entry name" value="HATPase_c"/>
    <property type="match status" value="1"/>
</dbReference>
<dbReference type="NCBIfam" id="TIGR00229">
    <property type="entry name" value="sensory_box"/>
    <property type="match status" value="2"/>
</dbReference>
<dbReference type="SMART" id="SM00086">
    <property type="entry name" value="PAC"/>
    <property type="match status" value="2"/>
</dbReference>
<keyword evidence="4" id="KW-0808">Transferase</keyword>
<keyword evidence="1" id="KW-0472">Membrane</keyword>
<dbReference type="CDD" id="cd00130">
    <property type="entry name" value="PAS"/>
    <property type="match status" value="2"/>
</dbReference>
<dbReference type="EMBL" id="CP002772">
    <property type="protein sequence ID" value="AEG17230.1"/>
    <property type="molecule type" value="Genomic_DNA"/>
</dbReference>
<feature type="domain" description="PAC" evidence="3">
    <location>
        <begin position="305"/>
        <end position="357"/>
    </location>
</feature>
<dbReference type="Proteomes" id="UP000009231">
    <property type="component" value="Chromosome"/>
</dbReference>
<evidence type="ECO:0000259" key="3">
    <source>
        <dbReference type="PROSITE" id="PS50113"/>
    </source>
</evidence>
<dbReference type="HOGENOM" id="CLU_000445_114_58_2"/>
<reference evidence="4 5" key="1">
    <citation type="journal article" date="2014" name="Int. J. Syst. Evol. Microbiol.">
        <title>Methanobacterium paludis sp. nov. and a novel strain of Methanobacterium lacus isolated from northern peatlands.</title>
        <authorList>
            <person name="Cadillo-Quiroz H."/>
            <person name="Brauer S.L."/>
            <person name="Goodson N."/>
            <person name="Yavitt J.B."/>
            <person name="Zinder S.H."/>
        </authorList>
    </citation>
    <scope>NUCLEOTIDE SEQUENCE [LARGE SCALE GENOMIC DNA]</scope>
    <source>
        <strain evidence="5">DSM 25820 / JCM 18151 / SWAN1</strain>
    </source>
</reference>
<dbReference type="InterPro" id="IPR011495">
    <property type="entry name" value="Sig_transdc_His_kin_sub2_dim/P"/>
</dbReference>